<dbReference type="AlphaFoldDB" id="A0A386H549"/>
<evidence type="ECO:0000256" key="4">
    <source>
        <dbReference type="ARBA" id="ARBA00023143"/>
    </source>
</evidence>
<gene>
    <name evidence="9" type="primary">flgB</name>
    <name evidence="9" type="ORF">D4Z93_09150</name>
</gene>
<comment type="function">
    <text evidence="5 6">Structural component of flagellum, the bacterial motility apparatus. Part of the rod structure of flagellar basal body.</text>
</comment>
<name>A0A386H549_9CLOT</name>
<evidence type="ECO:0000313" key="9">
    <source>
        <dbReference type="EMBL" id="AYD40688.1"/>
    </source>
</evidence>
<evidence type="ECO:0000256" key="3">
    <source>
        <dbReference type="ARBA" id="ARBA00014376"/>
    </source>
</evidence>
<organism evidence="9 10">
    <name type="scientific">Clostridium fermenticellae</name>
    <dbReference type="NCBI Taxonomy" id="2068654"/>
    <lineage>
        <taxon>Bacteria</taxon>
        <taxon>Bacillati</taxon>
        <taxon>Bacillota</taxon>
        <taxon>Clostridia</taxon>
        <taxon>Eubacteriales</taxon>
        <taxon>Clostridiaceae</taxon>
        <taxon>Clostridium</taxon>
    </lineage>
</organism>
<reference evidence="9 10" key="1">
    <citation type="journal article" date="2019" name="Int. J. Syst. Evol. Microbiol.">
        <title>Clostridium fermenticellae sp. nov., isolated from the mud in a fermentation cellar for the production of the Chinese liquor, baijiu.</title>
        <authorList>
            <person name="Xu P.X."/>
            <person name="Chai L.J."/>
            <person name="Qiu T."/>
            <person name="Zhang X.J."/>
            <person name="Lu Z.M."/>
            <person name="Xiao C."/>
            <person name="Wang S.T."/>
            <person name="Shen C.H."/>
            <person name="Shi J.S."/>
            <person name="Xu Z.H."/>
        </authorList>
    </citation>
    <scope>NUCLEOTIDE SEQUENCE [LARGE SCALE GENOMIC DNA]</scope>
    <source>
        <strain evidence="9 10">JN500901</strain>
    </source>
</reference>
<dbReference type="NCBIfam" id="NF009266">
    <property type="entry name" value="PRK12623.1"/>
    <property type="match status" value="1"/>
</dbReference>
<dbReference type="GO" id="GO:0071973">
    <property type="term" value="P:bacterial-type flagellum-dependent cell motility"/>
    <property type="evidence" value="ECO:0007669"/>
    <property type="project" value="InterPro"/>
</dbReference>
<comment type="subcellular location">
    <subcellularLocation>
        <location evidence="1 6">Bacterial flagellum basal body</location>
    </subcellularLocation>
</comment>
<accession>A0A386H549</accession>
<keyword evidence="4 6" id="KW-0975">Bacterial flagellum</keyword>
<dbReference type="OrthoDB" id="9792068at2"/>
<dbReference type="PIRSF" id="PIRSF002889">
    <property type="entry name" value="Rod_FlgB"/>
    <property type="match status" value="1"/>
</dbReference>
<feature type="domain" description="Flagellar basal body rod protein N-terminal" evidence="8">
    <location>
        <begin position="18"/>
        <end position="43"/>
    </location>
</feature>
<dbReference type="InterPro" id="IPR006300">
    <property type="entry name" value="FlgB"/>
</dbReference>
<evidence type="ECO:0000256" key="2">
    <source>
        <dbReference type="ARBA" id="ARBA00009677"/>
    </source>
</evidence>
<keyword evidence="9" id="KW-0969">Cilium</keyword>
<evidence type="ECO:0000256" key="7">
    <source>
        <dbReference type="SAM" id="MobiDB-lite"/>
    </source>
</evidence>
<dbReference type="PROSITE" id="PS00588">
    <property type="entry name" value="FLAGELLA_BB_ROD"/>
    <property type="match status" value="1"/>
</dbReference>
<dbReference type="InterPro" id="IPR019776">
    <property type="entry name" value="Flagellar_basal_body_rod_CS"/>
</dbReference>
<proteinExistence type="inferred from homology"/>
<dbReference type="KEGG" id="cfer:D4Z93_09150"/>
<dbReference type="EMBL" id="CP032416">
    <property type="protein sequence ID" value="AYD40688.1"/>
    <property type="molecule type" value="Genomic_DNA"/>
</dbReference>
<evidence type="ECO:0000313" key="10">
    <source>
        <dbReference type="Proteomes" id="UP000266301"/>
    </source>
</evidence>
<protein>
    <recommendedName>
        <fullName evidence="3 6">Flagellar basal body rod protein FlgB</fullName>
    </recommendedName>
</protein>
<feature type="compositionally biased region" description="Basic and acidic residues" evidence="7">
    <location>
        <begin position="60"/>
        <end position="70"/>
    </location>
</feature>
<dbReference type="Pfam" id="PF00460">
    <property type="entry name" value="Flg_bb_rod"/>
    <property type="match status" value="1"/>
</dbReference>
<dbReference type="NCBIfam" id="TIGR01396">
    <property type="entry name" value="FlgB"/>
    <property type="match status" value="1"/>
</dbReference>
<feature type="compositionally biased region" description="Basic and acidic residues" evidence="7">
    <location>
        <begin position="79"/>
        <end position="93"/>
    </location>
</feature>
<comment type="subunit">
    <text evidence="6">The basal body constitutes a major portion of the flagellar organelle and consists of a number of rings mounted on a central rod.</text>
</comment>
<keyword evidence="9" id="KW-0282">Flagellum</keyword>
<dbReference type="InterPro" id="IPR001444">
    <property type="entry name" value="Flag_bb_rod_N"/>
</dbReference>
<dbReference type="RefSeq" id="WP_119972833.1">
    <property type="nucleotide sequence ID" value="NZ_CP032416.1"/>
</dbReference>
<evidence type="ECO:0000256" key="1">
    <source>
        <dbReference type="ARBA" id="ARBA00004117"/>
    </source>
</evidence>
<evidence type="ECO:0000259" key="8">
    <source>
        <dbReference type="Pfam" id="PF00460"/>
    </source>
</evidence>
<keyword evidence="10" id="KW-1185">Reference proteome</keyword>
<sequence length="133" mass="14885">MNISNLTKDQQVYNLLKEGLDAASERSEVSANNIANVNTKGYKRKYVTFEENLQKSENKIDLKKTDEKHMSLNNGNGDIEVKTDGSTSIKEDGNNVDIENEEVNQAANALMYNALITQVNARISQEKYVIDGK</sequence>
<evidence type="ECO:0000256" key="6">
    <source>
        <dbReference type="PIRNR" id="PIRNR002889"/>
    </source>
</evidence>
<comment type="similarity">
    <text evidence="2 6">Belongs to the flagella basal body rod proteins family.</text>
</comment>
<evidence type="ECO:0000256" key="5">
    <source>
        <dbReference type="ARBA" id="ARBA00024934"/>
    </source>
</evidence>
<feature type="region of interest" description="Disordered" evidence="7">
    <location>
        <begin position="60"/>
        <end position="97"/>
    </location>
</feature>
<keyword evidence="9" id="KW-0966">Cell projection</keyword>
<dbReference type="Proteomes" id="UP000266301">
    <property type="component" value="Chromosome"/>
</dbReference>
<dbReference type="GO" id="GO:0030694">
    <property type="term" value="C:bacterial-type flagellum basal body, rod"/>
    <property type="evidence" value="ECO:0007669"/>
    <property type="project" value="InterPro"/>
</dbReference>